<dbReference type="InterPro" id="IPR004107">
    <property type="entry name" value="Integrase_SAM-like_N"/>
</dbReference>
<name>A0A6F8ZFL6_9FIRM</name>
<evidence type="ECO:0000256" key="9">
    <source>
        <dbReference type="HAMAP-Rule" id="MF_01808"/>
    </source>
</evidence>
<dbReference type="PANTHER" id="PTHR30349">
    <property type="entry name" value="PHAGE INTEGRASE-RELATED"/>
    <property type="match status" value="1"/>
</dbReference>
<comment type="subunit">
    <text evidence="9">Forms a cyclic heterotetrameric complex composed of two molecules of XerC and two molecules of XerD.</text>
</comment>
<dbReference type="InterPro" id="IPR002104">
    <property type="entry name" value="Integrase_catalytic"/>
</dbReference>
<protein>
    <recommendedName>
        <fullName evidence="9">Tyrosine recombinase XerC</fullName>
    </recommendedName>
</protein>
<dbReference type="GO" id="GO:0006313">
    <property type="term" value="P:DNA transposition"/>
    <property type="evidence" value="ECO:0007669"/>
    <property type="project" value="UniProtKB-UniRule"/>
</dbReference>
<evidence type="ECO:0000256" key="2">
    <source>
        <dbReference type="ARBA" id="ARBA00022490"/>
    </source>
</evidence>
<evidence type="ECO:0000256" key="3">
    <source>
        <dbReference type="ARBA" id="ARBA00022618"/>
    </source>
</evidence>
<feature type="active site" evidence="9">
    <location>
        <position position="248"/>
    </location>
</feature>
<dbReference type="GO" id="GO:0003677">
    <property type="term" value="F:DNA binding"/>
    <property type="evidence" value="ECO:0007669"/>
    <property type="project" value="UniProtKB-UniRule"/>
</dbReference>
<dbReference type="SUPFAM" id="SSF47823">
    <property type="entry name" value="lambda integrase-like, N-terminal domain"/>
    <property type="match status" value="1"/>
</dbReference>
<evidence type="ECO:0000256" key="8">
    <source>
        <dbReference type="ARBA" id="ARBA00023306"/>
    </source>
</evidence>
<keyword evidence="3 9" id="KW-0132">Cell division</keyword>
<keyword evidence="4 9" id="KW-0159">Chromosome partition</keyword>
<dbReference type="Pfam" id="PF00589">
    <property type="entry name" value="Phage_integrase"/>
    <property type="match status" value="1"/>
</dbReference>
<dbReference type="NCBIfam" id="NF001399">
    <property type="entry name" value="PRK00283.1"/>
    <property type="match status" value="1"/>
</dbReference>
<feature type="active site" evidence="9">
    <location>
        <position position="175"/>
    </location>
</feature>
<keyword evidence="13" id="KW-1185">Reference proteome</keyword>
<comment type="similarity">
    <text evidence="9">Belongs to the 'phage' integrase family. XerC subfamily.</text>
</comment>
<evidence type="ECO:0000259" key="10">
    <source>
        <dbReference type="PROSITE" id="PS51898"/>
    </source>
</evidence>
<comment type="function">
    <text evidence="9">Site-specific tyrosine recombinase, which acts by catalyzing the cutting and rejoining of the recombining DNA molecules. The XerC-XerD complex is essential to convert dimers of the bacterial chromosome into monomers to permit their segregation at cell division. It also contributes to the segregational stability of plasmids.</text>
</comment>
<dbReference type="InterPro" id="IPR013762">
    <property type="entry name" value="Integrase-like_cat_sf"/>
</dbReference>
<feature type="active site" evidence="9">
    <location>
        <position position="245"/>
    </location>
</feature>
<dbReference type="InterPro" id="IPR050090">
    <property type="entry name" value="Tyrosine_recombinase_XerCD"/>
</dbReference>
<dbReference type="CDD" id="cd00798">
    <property type="entry name" value="INT_XerDC_C"/>
    <property type="match status" value="1"/>
</dbReference>
<dbReference type="GO" id="GO:0007059">
    <property type="term" value="P:chromosome segregation"/>
    <property type="evidence" value="ECO:0007669"/>
    <property type="project" value="UniProtKB-UniRule"/>
</dbReference>
<dbReference type="AlphaFoldDB" id="A0A6F8ZFL6"/>
<dbReference type="HAMAP" id="MF_01808">
    <property type="entry name" value="Recomb_XerC_XerD"/>
    <property type="match status" value="1"/>
</dbReference>
<evidence type="ECO:0000313" key="12">
    <source>
        <dbReference type="EMBL" id="CAB1128671.1"/>
    </source>
</evidence>
<feature type="active site" evidence="9">
    <location>
        <position position="151"/>
    </location>
</feature>
<dbReference type="GO" id="GO:0009037">
    <property type="term" value="F:tyrosine-based site-specific recombinase activity"/>
    <property type="evidence" value="ECO:0007669"/>
    <property type="project" value="UniProtKB-UniRule"/>
</dbReference>
<evidence type="ECO:0000256" key="4">
    <source>
        <dbReference type="ARBA" id="ARBA00022829"/>
    </source>
</evidence>
<dbReference type="PROSITE" id="PS51898">
    <property type="entry name" value="TYR_RECOMBINASE"/>
    <property type="match status" value="1"/>
</dbReference>
<feature type="active site" description="O-(3'-phospho-DNA)-tyrosine intermediate" evidence="9">
    <location>
        <position position="280"/>
    </location>
</feature>
<dbReference type="InterPro" id="IPR044068">
    <property type="entry name" value="CB"/>
</dbReference>
<dbReference type="PANTHER" id="PTHR30349:SF81">
    <property type="entry name" value="TYROSINE RECOMBINASE XERC"/>
    <property type="match status" value="1"/>
</dbReference>
<keyword evidence="5 9" id="KW-0229">DNA integration</keyword>
<accession>A0A6F8ZFL6</accession>
<feature type="domain" description="Tyr recombinase" evidence="10">
    <location>
        <begin position="111"/>
        <end position="293"/>
    </location>
</feature>
<keyword evidence="7 9" id="KW-0233">DNA recombination</keyword>
<dbReference type="InterPro" id="IPR023009">
    <property type="entry name" value="Tyrosine_recombinase_XerC/XerD"/>
</dbReference>
<evidence type="ECO:0000313" key="13">
    <source>
        <dbReference type="Proteomes" id="UP000503399"/>
    </source>
</evidence>
<organism evidence="12 13">
    <name type="scientific">Candidatus Hydrogenisulfobacillus filiaventi</name>
    <dbReference type="NCBI Taxonomy" id="2707344"/>
    <lineage>
        <taxon>Bacteria</taxon>
        <taxon>Bacillati</taxon>
        <taxon>Bacillota</taxon>
        <taxon>Clostridia</taxon>
        <taxon>Eubacteriales</taxon>
        <taxon>Clostridiales Family XVII. Incertae Sedis</taxon>
        <taxon>Candidatus Hydrogenisulfobacillus</taxon>
    </lineage>
</organism>
<evidence type="ECO:0000256" key="7">
    <source>
        <dbReference type="ARBA" id="ARBA00023172"/>
    </source>
</evidence>
<reference evidence="12 13" key="1">
    <citation type="submission" date="2020-02" db="EMBL/GenBank/DDBJ databases">
        <authorList>
            <person name="Hogendoorn C."/>
        </authorList>
    </citation>
    <scope>NUCLEOTIDE SEQUENCE [LARGE SCALE GENOMIC DNA]</scope>
    <source>
        <strain evidence="12">R501</strain>
    </source>
</reference>
<dbReference type="PROSITE" id="PS51900">
    <property type="entry name" value="CB"/>
    <property type="match status" value="1"/>
</dbReference>
<dbReference type="GO" id="GO:0051301">
    <property type="term" value="P:cell division"/>
    <property type="evidence" value="ECO:0007669"/>
    <property type="project" value="UniProtKB-KW"/>
</dbReference>
<dbReference type="Proteomes" id="UP000503399">
    <property type="component" value="Chromosome"/>
</dbReference>
<dbReference type="Pfam" id="PF02899">
    <property type="entry name" value="Phage_int_SAM_1"/>
    <property type="match status" value="1"/>
</dbReference>
<dbReference type="SUPFAM" id="SSF56349">
    <property type="entry name" value="DNA breaking-rejoining enzymes"/>
    <property type="match status" value="1"/>
</dbReference>
<feature type="active site" evidence="9">
    <location>
        <position position="271"/>
    </location>
</feature>
<keyword evidence="8 9" id="KW-0131">Cell cycle</keyword>
<dbReference type="EMBL" id="LR778114">
    <property type="protein sequence ID" value="CAB1128671.1"/>
    <property type="molecule type" value="Genomic_DNA"/>
</dbReference>
<proteinExistence type="inferred from homology"/>
<sequence>MADGGLPRADQALRERFLAYLRVERNLSPHTVAAYDRDLADLVRFAGRLPGPADRDLLLAYLADLQQRGLTSATVARRLAALRRFLAFRQDEMPEGNDPGQGIRNPRPQRMLPGVLSPGEVARLLTMPDLASLAGRRDRAMLELLYATGLRVSELLSLTVNDWWTDPPRVRCRGKGGRERVVPMGEEARYRLEVYLAERPRWVRGRDPGWLFLNRRGQRLSRQGFWKRLRAYAAAAGVGRPVSPHTLRHSFATHLLENGADLRAVQELLGHRDIGTTQIYTHVSRSSLRRIYDRSHPRA</sequence>
<comment type="subcellular location">
    <subcellularLocation>
        <location evidence="1 9">Cytoplasm</location>
    </subcellularLocation>
</comment>
<dbReference type="InterPro" id="IPR010998">
    <property type="entry name" value="Integrase_recombinase_N"/>
</dbReference>
<feature type="domain" description="Core-binding (CB)" evidence="11">
    <location>
        <begin position="8"/>
        <end position="90"/>
    </location>
</feature>
<evidence type="ECO:0000259" key="11">
    <source>
        <dbReference type="PROSITE" id="PS51900"/>
    </source>
</evidence>
<evidence type="ECO:0000256" key="5">
    <source>
        <dbReference type="ARBA" id="ARBA00022908"/>
    </source>
</evidence>
<dbReference type="Gene3D" id="1.10.443.10">
    <property type="entry name" value="Intergrase catalytic core"/>
    <property type="match status" value="1"/>
</dbReference>
<evidence type="ECO:0000256" key="6">
    <source>
        <dbReference type="ARBA" id="ARBA00023125"/>
    </source>
</evidence>
<dbReference type="InterPro" id="IPR011010">
    <property type="entry name" value="DNA_brk_join_enz"/>
</dbReference>
<dbReference type="Gene3D" id="1.10.150.130">
    <property type="match status" value="1"/>
</dbReference>
<keyword evidence="6 9" id="KW-0238">DNA-binding</keyword>
<dbReference type="NCBIfam" id="NF040815">
    <property type="entry name" value="recomb_XerA_Arch"/>
    <property type="match status" value="1"/>
</dbReference>
<gene>
    <name evidence="12" type="primary">ripX</name>
    <name evidence="9" type="synonym">xerC</name>
    <name evidence="12" type="ORF">R50_1165</name>
</gene>
<dbReference type="GO" id="GO:0005737">
    <property type="term" value="C:cytoplasm"/>
    <property type="evidence" value="ECO:0007669"/>
    <property type="project" value="UniProtKB-SubCell"/>
</dbReference>
<keyword evidence="2 9" id="KW-0963">Cytoplasm</keyword>
<evidence type="ECO:0000256" key="1">
    <source>
        <dbReference type="ARBA" id="ARBA00004496"/>
    </source>
</evidence>
<dbReference type="KEGG" id="hfv:R50_1165"/>